<organism evidence="3 4">
    <name type="scientific">Deinococcus rhizophilus</name>
    <dbReference type="NCBI Taxonomy" id="3049544"/>
    <lineage>
        <taxon>Bacteria</taxon>
        <taxon>Thermotogati</taxon>
        <taxon>Deinococcota</taxon>
        <taxon>Deinococci</taxon>
        <taxon>Deinococcales</taxon>
        <taxon>Deinococcaceae</taxon>
        <taxon>Deinococcus</taxon>
    </lineage>
</organism>
<accession>A0ABT7JI48</accession>
<evidence type="ECO:0000313" key="3">
    <source>
        <dbReference type="EMBL" id="MDL2344730.1"/>
    </source>
</evidence>
<evidence type="ECO:0000313" key="4">
    <source>
        <dbReference type="Proteomes" id="UP001302059"/>
    </source>
</evidence>
<dbReference type="EMBL" id="JASNGB010000106">
    <property type="protein sequence ID" value="MDL2344730.1"/>
    <property type="molecule type" value="Genomic_DNA"/>
</dbReference>
<feature type="region of interest" description="Disordered" evidence="1">
    <location>
        <begin position="1"/>
        <end position="21"/>
    </location>
</feature>
<comment type="caution">
    <text evidence="3">The sequence shown here is derived from an EMBL/GenBank/DDBJ whole genome shotgun (WGS) entry which is preliminary data.</text>
</comment>
<evidence type="ECO:0000256" key="1">
    <source>
        <dbReference type="SAM" id="MobiDB-lite"/>
    </source>
</evidence>
<name>A0ABT7JI48_9DEIO</name>
<feature type="domain" description="Gamma-glutamylcyclotransferase AIG2-like" evidence="2">
    <location>
        <begin position="5"/>
        <end position="94"/>
    </location>
</feature>
<gene>
    <name evidence="3" type="ORF">QOL99_11280</name>
</gene>
<dbReference type="CDD" id="cd06661">
    <property type="entry name" value="GGCT_like"/>
    <property type="match status" value="1"/>
</dbReference>
<dbReference type="InterPro" id="IPR036568">
    <property type="entry name" value="GGCT-like_sf"/>
</dbReference>
<keyword evidence="4" id="KW-1185">Reference proteome</keyword>
<sequence>MHLSPENSPAPVPGRPDERVRGEVLTYPPEVWARVLPLLDALEGVRDMPPLYHRHRVTAVPGAGGPEAVWTSVYADRARLTRPGAVPAPGGDWPQQ</sequence>
<dbReference type="InterPro" id="IPR013024">
    <property type="entry name" value="GGCT-like"/>
</dbReference>
<dbReference type="InterPro" id="IPR009288">
    <property type="entry name" value="AIG2-like_dom"/>
</dbReference>
<dbReference type="SUPFAM" id="SSF110857">
    <property type="entry name" value="Gamma-glutamyl cyclotransferase-like"/>
    <property type="match status" value="1"/>
</dbReference>
<evidence type="ECO:0000259" key="2">
    <source>
        <dbReference type="Pfam" id="PF06094"/>
    </source>
</evidence>
<protein>
    <submittedName>
        <fullName evidence="3">Gamma-glutamylcyclotransferase family protein</fullName>
    </submittedName>
</protein>
<dbReference type="Proteomes" id="UP001302059">
    <property type="component" value="Unassembled WGS sequence"/>
</dbReference>
<dbReference type="Gene3D" id="3.10.490.10">
    <property type="entry name" value="Gamma-glutamyl cyclotransferase-like"/>
    <property type="match status" value="1"/>
</dbReference>
<reference evidence="3 4" key="1">
    <citation type="submission" date="2023-05" db="EMBL/GenBank/DDBJ databases">
        <authorList>
            <person name="Gao F."/>
        </authorList>
    </citation>
    <scope>NUCLEOTIDE SEQUENCE [LARGE SCALE GENOMIC DNA]</scope>
    <source>
        <strain evidence="3 4">MIMF12</strain>
    </source>
</reference>
<dbReference type="RefSeq" id="WP_285523925.1">
    <property type="nucleotide sequence ID" value="NZ_JASNGB010000106.1"/>
</dbReference>
<proteinExistence type="predicted"/>
<dbReference type="Pfam" id="PF06094">
    <property type="entry name" value="GGACT"/>
    <property type="match status" value="1"/>
</dbReference>